<dbReference type="AlphaFoldDB" id="A0A833CD34"/>
<dbReference type="InterPro" id="IPR036866">
    <property type="entry name" value="RibonucZ/Hydroxyglut_hydro"/>
</dbReference>
<gene>
    <name evidence="1" type="ORF">F8R14_00620</name>
</gene>
<organism evidence="1 2">
    <name type="scientific">Veillonella seminalis</name>
    <dbReference type="NCBI Taxonomy" id="1502943"/>
    <lineage>
        <taxon>Bacteria</taxon>
        <taxon>Bacillati</taxon>
        <taxon>Bacillota</taxon>
        <taxon>Negativicutes</taxon>
        <taxon>Veillonellales</taxon>
        <taxon>Veillonellaceae</taxon>
        <taxon>Veillonella</taxon>
    </lineage>
</organism>
<dbReference type="Gene3D" id="3.60.15.10">
    <property type="entry name" value="Ribonuclease Z/Hydroxyacylglutathione hydrolase-like"/>
    <property type="match status" value="1"/>
</dbReference>
<evidence type="ECO:0000313" key="2">
    <source>
        <dbReference type="Proteomes" id="UP000434554"/>
    </source>
</evidence>
<reference evidence="1 2" key="1">
    <citation type="submission" date="2019-09" db="EMBL/GenBank/DDBJ databases">
        <title>Draft genome sequence of 3 type strains from the CCUG.</title>
        <authorList>
            <person name="Pineiro-Iglesias B."/>
            <person name="Tunovic T."/>
            <person name="Unosson C."/>
            <person name="Inganas E."/>
            <person name="Ohlen M."/>
            <person name="Cardew S."/>
            <person name="Jensie-Markopoulos S."/>
            <person name="Salva-Serra F."/>
            <person name="Jaen-Luchoro D."/>
            <person name="Karlsson R."/>
            <person name="Svensson-Stadler L."/>
            <person name="Chun J."/>
            <person name="Moore E."/>
        </authorList>
    </citation>
    <scope>NUCLEOTIDE SEQUENCE [LARGE SCALE GENOMIC DNA]</scope>
    <source>
        <strain evidence="1 2">CCUG 65427</strain>
    </source>
</reference>
<proteinExistence type="predicted"/>
<evidence type="ECO:0000313" key="1">
    <source>
        <dbReference type="EMBL" id="KAB1479809.1"/>
    </source>
</evidence>
<sequence>MNTGYAKLLGFEDSIIMGTEDVGKAAALTPKAKILTVHMDTVNHTAVDRKTMKKYVDGMGLQDQVTIPEDGETVKL</sequence>
<accession>A0A833CD34</accession>
<protein>
    <recommendedName>
        <fullName evidence="3">Metallo-beta-lactamase domain-containing protein</fullName>
    </recommendedName>
</protein>
<dbReference type="GeneID" id="83054261"/>
<dbReference type="RefSeq" id="WP_127007021.1">
    <property type="nucleotide sequence ID" value="NZ_CALMIE010000127.1"/>
</dbReference>
<dbReference type="EMBL" id="WBKH01000001">
    <property type="protein sequence ID" value="KAB1479809.1"/>
    <property type="molecule type" value="Genomic_DNA"/>
</dbReference>
<comment type="caution">
    <text evidence="1">The sequence shown here is derived from an EMBL/GenBank/DDBJ whole genome shotgun (WGS) entry which is preliminary data.</text>
</comment>
<dbReference type="Proteomes" id="UP000434554">
    <property type="component" value="Unassembled WGS sequence"/>
</dbReference>
<name>A0A833CD34_9FIRM</name>
<evidence type="ECO:0008006" key="3">
    <source>
        <dbReference type="Google" id="ProtNLM"/>
    </source>
</evidence>